<dbReference type="SUPFAM" id="SSF47459">
    <property type="entry name" value="HLH, helix-loop-helix DNA-binding domain"/>
    <property type="match status" value="1"/>
</dbReference>
<keyword evidence="4" id="KW-0805">Transcription regulation</keyword>
<evidence type="ECO:0000256" key="8">
    <source>
        <dbReference type="SAM" id="MobiDB-lite"/>
    </source>
</evidence>
<dbReference type="PANTHER" id="PTHR16223:SF238">
    <property type="entry name" value="TRANSCRIPTION FACTOR BHLH114"/>
    <property type="match status" value="1"/>
</dbReference>
<protein>
    <recommendedName>
        <fullName evidence="9">BHLH domain-containing protein</fullName>
    </recommendedName>
</protein>
<comment type="subunit">
    <text evidence="3">Homodimer.</text>
</comment>
<organism evidence="10 11">
    <name type="scientific">Miscanthus lutarioriparius</name>
    <dbReference type="NCBI Taxonomy" id="422564"/>
    <lineage>
        <taxon>Eukaryota</taxon>
        <taxon>Viridiplantae</taxon>
        <taxon>Streptophyta</taxon>
        <taxon>Embryophyta</taxon>
        <taxon>Tracheophyta</taxon>
        <taxon>Spermatophyta</taxon>
        <taxon>Magnoliopsida</taxon>
        <taxon>Liliopsida</taxon>
        <taxon>Poales</taxon>
        <taxon>Poaceae</taxon>
        <taxon>PACMAD clade</taxon>
        <taxon>Panicoideae</taxon>
        <taxon>Andropogonodae</taxon>
        <taxon>Andropogoneae</taxon>
        <taxon>Saccharinae</taxon>
        <taxon>Miscanthus</taxon>
    </lineage>
</organism>
<dbReference type="InterPro" id="IPR045843">
    <property type="entry name" value="IND-like"/>
</dbReference>
<dbReference type="GO" id="GO:0000981">
    <property type="term" value="F:DNA-binding transcription factor activity, RNA polymerase II-specific"/>
    <property type="evidence" value="ECO:0007669"/>
    <property type="project" value="TreeGrafter"/>
</dbReference>
<dbReference type="OrthoDB" id="673975at2759"/>
<evidence type="ECO:0000256" key="6">
    <source>
        <dbReference type="ARBA" id="ARBA00023163"/>
    </source>
</evidence>
<evidence type="ECO:0000256" key="5">
    <source>
        <dbReference type="ARBA" id="ARBA00023125"/>
    </source>
</evidence>
<dbReference type="InterPro" id="IPR045239">
    <property type="entry name" value="bHLH95_bHLH"/>
</dbReference>
<dbReference type="SMART" id="SM00353">
    <property type="entry name" value="HLH"/>
    <property type="match status" value="1"/>
</dbReference>
<dbReference type="CDD" id="cd11393">
    <property type="entry name" value="bHLH_AtbHLH_like"/>
    <property type="match status" value="1"/>
</dbReference>
<accession>A0A811PBY4</accession>
<feature type="compositionally biased region" description="Polar residues" evidence="8">
    <location>
        <begin position="51"/>
        <end position="73"/>
    </location>
</feature>
<feature type="compositionally biased region" description="Polar residues" evidence="8">
    <location>
        <begin position="227"/>
        <end position="236"/>
    </location>
</feature>
<keyword evidence="5" id="KW-0238">DNA-binding</keyword>
<keyword evidence="7" id="KW-0539">Nucleus</keyword>
<dbReference type="Proteomes" id="UP000604825">
    <property type="component" value="Unassembled WGS sequence"/>
</dbReference>
<comment type="caution">
    <text evidence="10">The sequence shown here is derived from an EMBL/GenBank/DDBJ whole genome shotgun (WGS) entry which is preliminary data.</text>
</comment>
<evidence type="ECO:0000256" key="4">
    <source>
        <dbReference type="ARBA" id="ARBA00023015"/>
    </source>
</evidence>
<proteinExistence type="inferred from homology"/>
<dbReference type="PROSITE" id="PS50888">
    <property type="entry name" value="BHLH"/>
    <property type="match status" value="1"/>
</dbReference>
<evidence type="ECO:0000256" key="1">
    <source>
        <dbReference type="ARBA" id="ARBA00004123"/>
    </source>
</evidence>
<feature type="region of interest" description="Disordered" evidence="8">
    <location>
        <begin position="227"/>
        <end position="275"/>
    </location>
</feature>
<feature type="region of interest" description="Disordered" evidence="8">
    <location>
        <begin position="51"/>
        <end position="76"/>
    </location>
</feature>
<dbReference type="GO" id="GO:0046983">
    <property type="term" value="F:protein dimerization activity"/>
    <property type="evidence" value="ECO:0007669"/>
    <property type="project" value="InterPro"/>
</dbReference>
<evidence type="ECO:0000256" key="3">
    <source>
        <dbReference type="ARBA" id="ARBA00011738"/>
    </source>
</evidence>
<feature type="domain" description="BHLH" evidence="9">
    <location>
        <begin position="264"/>
        <end position="313"/>
    </location>
</feature>
<dbReference type="PANTHER" id="PTHR16223">
    <property type="entry name" value="TRANSCRIPTION FACTOR BHLH83-RELATED"/>
    <property type="match status" value="1"/>
</dbReference>
<evidence type="ECO:0000313" key="10">
    <source>
        <dbReference type="EMBL" id="CAD6236472.1"/>
    </source>
</evidence>
<evidence type="ECO:0000259" key="9">
    <source>
        <dbReference type="PROSITE" id="PS50888"/>
    </source>
</evidence>
<evidence type="ECO:0000256" key="2">
    <source>
        <dbReference type="ARBA" id="ARBA00005510"/>
    </source>
</evidence>
<name>A0A811PBY4_9POAL</name>
<comment type="similarity">
    <text evidence="2">Belongs to the bHLH protein family.</text>
</comment>
<dbReference type="EMBL" id="CAJGYO010000006">
    <property type="protein sequence ID" value="CAD6236472.1"/>
    <property type="molecule type" value="Genomic_DNA"/>
</dbReference>
<gene>
    <name evidence="10" type="ORF">NCGR_LOCUS24342</name>
</gene>
<sequence length="386" mass="41297">MADQWWDSTSHRNHGASACSAAAPPPPPLTVTGSRLACGWASPTVAAAESTSSVTFQDPYRSSTHQQPLSDAASSLGDPHMDWTQAFLNGRSDTSFRAVIQEHPAMNDPLISRDDMGAGFLVDQKQAQLAPSPYGTDPSQALFDDTAAVHNISMYGDSESSVSYDATASMQFSSQLLKTSVPAASTTMQGVGVGAPMQYLSGSYLPFGGPLPSHLLLQALQAAKPNSRSSNANSLTVKDDCSPPPATRKSVSEPPTTAAKRPRIEAPSPLPTFKVRKEKLGDRITALQQLVSPFGKTDTASVLHEAIEYIKFLHDQVASLSSPYLKNGIPMKQFQHKGSEDSKDDNGDTKQDLRSRGLCLVPVASTYTVAADTPEFWHPTFGGTFR</sequence>
<reference evidence="10" key="1">
    <citation type="submission" date="2020-10" db="EMBL/GenBank/DDBJ databases">
        <authorList>
            <person name="Han B."/>
            <person name="Lu T."/>
            <person name="Zhao Q."/>
            <person name="Huang X."/>
            <person name="Zhao Y."/>
        </authorList>
    </citation>
    <scope>NUCLEOTIDE SEQUENCE</scope>
</reference>
<comment type="subcellular location">
    <subcellularLocation>
        <location evidence="1">Nucleus</location>
    </subcellularLocation>
</comment>
<evidence type="ECO:0000313" key="11">
    <source>
        <dbReference type="Proteomes" id="UP000604825"/>
    </source>
</evidence>
<dbReference type="Gene3D" id="4.10.280.10">
    <property type="entry name" value="Helix-loop-helix DNA-binding domain"/>
    <property type="match status" value="1"/>
</dbReference>
<feature type="region of interest" description="Disordered" evidence="8">
    <location>
        <begin position="1"/>
        <end position="26"/>
    </location>
</feature>
<dbReference type="InterPro" id="IPR011598">
    <property type="entry name" value="bHLH_dom"/>
</dbReference>
<keyword evidence="11" id="KW-1185">Reference proteome</keyword>
<dbReference type="AlphaFoldDB" id="A0A811PBY4"/>
<dbReference type="InterPro" id="IPR036638">
    <property type="entry name" value="HLH_DNA-bd_sf"/>
</dbReference>
<keyword evidence="6" id="KW-0804">Transcription</keyword>
<evidence type="ECO:0000256" key="7">
    <source>
        <dbReference type="ARBA" id="ARBA00023242"/>
    </source>
</evidence>
<dbReference type="FunFam" id="4.10.280.10:FF:000032">
    <property type="entry name" value="Transcription factor bHLH123 family"/>
    <property type="match status" value="1"/>
</dbReference>
<dbReference type="GO" id="GO:0005634">
    <property type="term" value="C:nucleus"/>
    <property type="evidence" value="ECO:0007669"/>
    <property type="project" value="UniProtKB-SubCell"/>
</dbReference>
<dbReference type="GO" id="GO:0000978">
    <property type="term" value="F:RNA polymerase II cis-regulatory region sequence-specific DNA binding"/>
    <property type="evidence" value="ECO:0007669"/>
    <property type="project" value="TreeGrafter"/>
</dbReference>